<keyword evidence="3" id="KW-1185">Reference proteome</keyword>
<name>A0ABX8VF60_9MYCO</name>
<feature type="domain" description="DUF222" evidence="1">
    <location>
        <begin position="34"/>
        <end position="321"/>
    </location>
</feature>
<reference evidence="2 3" key="1">
    <citation type="submission" date="2021-07" db="EMBL/GenBank/DDBJ databases">
        <title>Whole genome sequencing of non-tuberculosis mycobacteria type-strains.</title>
        <authorList>
            <person name="Igarashi Y."/>
            <person name="Osugi A."/>
            <person name="Mitarai S."/>
        </authorList>
    </citation>
    <scope>NUCLEOTIDE SEQUENCE [LARGE SCALE GENOMIC DNA]</scope>
    <source>
        <strain evidence="2 3">JCM 16370</strain>
    </source>
</reference>
<dbReference type="InterPro" id="IPR003870">
    <property type="entry name" value="DUF222"/>
</dbReference>
<dbReference type="EMBL" id="CP080333">
    <property type="protein sequence ID" value="QYL16312.1"/>
    <property type="molecule type" value="Genomic_DNA"/>
</dbReference>
<organism evidence="2 3">
    <name type="scientific">Mycolicibacterium pallens</name>
    <dbReference type="NCBI Taxonomy" id="370524"/>
    <lineage>
        <taxon>Bacteria</taxon>
        <taxon>Bacillati</taxon>
        <taxon>Actinomycetota</taxon>
        <taxon>Actinomycetes</taxon>
        <taxon>Mycobacteriales</taxon>
        <taxon>Mycobacteriaceae</taxon>
        <taxon>Mycolicibacterium</taxon>
    </lineage>
</organism>
<sequence>MRSIDSVLEALDDVVEALAAVDLDVLTPPDRLVVVERLENARRRQVAVSHAVVARLEQFDGCPPVPITLADVLRVSPREAKRRIRDAKQLAPRRALTGEPLPPVLPETSVAWEAGELDGEHLRVIQKFFRELPDHVPAVEVEKAERTLAHKAAALRPDQLERVADRLALHLNPDGRFSDEDRARKRGFVWCGGQGVDGMSVGRLVADPELRAHLDAWMAKFAAPGMCNPADDMPTMTPDDAAAERDSRSYAQRQHDAVKALVRGQLGDPKLGRHNGLPVTVIATATVQDLQARAGHAVTAGGTLIPIPDLIRMSVHANQLVESGAEELGQWSCFSRRWPVVLDAYLSPVEVDSVVTCNRLPPQRGVA</sequence>
<accession>A0ABX8VF60</accession>
<evidence type="ECO:0000259" key="1">
    <source>
        <dbReference type="Pfam" id="PF02720"/>
    </source>
</evidence>
<evidence type="ECO:0000313" key="2">
    <source>
        <dbReference type="EMBL" id="QYL16312.1"/>
    </source>
</evidence>
<gene>
    <name evidence="2" type="ORF">K0O64_25390</name>
</gene>
<evidence type="ECO:0000313" key="3">
    <source>
        <dbReference type="Proteomes" id="UP000825367"/>
    </source>
</evidence>
<proteinExistence type="predicted"/>
<dbReference type="RefSeq" id="WP_096312336.1">
    <property type="nucleotide sequence ID" value="NZ_BAAAVX010000047.1"/>
</dbReference>
<protein>
    <submittedName>
        <fullName evidence="2">13E12 repeat family protein</fullName>
    </submittedName>
</protein>
<dbReference type="Pfam" id="PF02720">
    <property type="entry name" value="DUF222"/>
    <property type="match status" value="1"/>
</dbReference>
<dbReference type="Proteomes" id="UP000825367">
    <property type="component" value="Chromosome"/>
</dbReference>